<feature type="transmembrane region" description="Helical" evidence="9">
    <location>
        <begin position="105"/>
        <end position="122"/>
    </location>
</feature>
<dbReference type="AlphaFoldDB" id="A0A0A1U2U2"/>
<dbReference type="GeneID" id="14887061"/>
<dbReference type="Pfam" id="PF03547">
    <property type="entry name" value="Mem_trans"/>
    <property type="match status" value="1"/>
</dbReference>
<feature type="transmembrane region" description="Helical" evidence="9">
    <location>
        <begin position="326"/>
        <end position="345"/>
    </location>
</feature>
<proteinExistence type="inferred from homology"/>
<dbReference type="KEGG" id="eiv:EIN_228350"/>
<feature type="transmembrane region" description="Helical" evidence="9">
    <location>
        <begin position="142"/>
        <end position="159"/>
    </location>
</feature>
<evidence type="ECO:0000256" key="7">
    <source>
        <dbReference type="ARBA" id="ARBA00025100"/>
    </source>
</evidence>
<gene>
    <name evidence="10" type="ORF">EIN_228350</name>
</gene>
<evidence type="ECO:0000256" key="2">
    <source>
        <dbReference type="ARBA" id="ARBA00004308"/>
    </source>
</evidence>
<dbReference type="EMBL" id="KB206756">
    <property type="protein sequence ID" value="ELP88372.1"/>
    <property type="molecule type" value="Genomic_DNA"/>
</dbReference>
<dbReference type="GO" id="GO:0016020">
    <property type="term" value="C:membrane"/>
    <property type="evidence" value="ECO:0007669"/>
    <property type="project" value="UniProtKB-SubCell"/>
</dbReference>
<feature type="transmembrane region" description="Helical" evidence="9">
    <location>
        <begin position="388"/>
        <end position="411"/>
    </location>
</feature>
<feature type="transmembrane region" description="Helical" evidence="9">
    <location>
        <begin position="423"/>
        <end position="448"/>
    </location>
</feature>
<protein>
    <recommendedName>
        <fullName evidence="12">Auxin efflux carrier family protein</fullName>
    </recommendedName>
</protein>
<evidence type="ECO:0000256" key="5">
    <source>
        <dbReference type="ARBA" id="ARBA00022989"/>
    </source>
</evidence>
<comment type="subcellular location">
    <subcellularLocation>
        <location evidence="2">Endomembrane system</location>
    </subcellularLocation>
    <subcellularLocation>
        <location evidence="1">Membrane</location>
        <topology evidence="1">Multi-pass membrane protein</topology>
    </subcellularLocation>
</comment>
<dbReference type="Proteomes" id="UP000014680">
    <property type="component" value="Unassembled WGS sequence"/>
</dbReference>
<keyword evidence="5 9" id="KW-1133">Transmembrane helix</keyword>
<feature type="transmembrane region" description="Helical" evidence="9">
    <location>
        <begin position="460"/>
        <end position="483"/>
    </location>
</feature>
<evidence type="ECO:0000313" key="10">
    <source>
        <dbReference type="EMBL" id="ELP88372.1"/>
    </source>
</evidence>
<keyword evidence="6 9" id="KW-0472">Membrane</keyword>
<feature type="transmembrane region" description="Helical" evidence="9">
    <location>
        <begin position="71"/>
        <end position="93"/>
    </location>
</feature>
<reference evidence="10 11" key="1">
    <citation type="submission" date="2012-10" db="EMBL/GenBank/DDBJ databases">
        <authorList>
            <person name="Zafar N."/>
            <person name="Inman J."/>
            <person name="Hall N."/>
            <person name="Lorenzi H."/>
            <person name="Caler E."/>
        </authorList>
    </citation>
    <scope>NUCLEOTIDE SEQUENCE [LARGE SCALE GENOMIC DNA]</scope>
    <source>
        <strain evidence="10 11">IP1</strain>
    </source>
</reference>
<evidence type="ECO:0000256" key="1">
    <source>
        <dbReference type="ARBA" id="ARBA00004141"/>
    </source>
</evidence>
<evidence type="ECO:0000256" key="6">
    <source>
        <dbReference type="ARBA" id="ARBA00023136"/>
    </source>
</evidence>
<dbReference type="OMA" id="IFVVQTF"/>
<dbReference type="InterPro" id="IPR004776">
    <property type="entry name" value="Mem_transp_PIN-like"/>
</dbReference>
<evidence type="ECO:0000256" key="8">
    <source>
        <dbReference type="ARBA" id="ARBA00025752"/>
    </source>
</evidence>
<dbReference type="GO" id="GO:0012505">
    <property type="term" value="C:endomembrane system"/>
    <property type="evidence" value="ECO:0007669"/>
    <property type="project" value="UniProtKB-SubCell"/>
</dbReference>
<feature type="transmembrane region" description="Helical" evidence="9">
    <location>
        <begin position="290"/>
        <end position="306"/>
    </location>
</feature>
<organism evidence="10 11">
    <name type="scientific">Entamoeba invadens IP1</name>
    <dbReference type="NCBI Taxonomy" id="370355"/>
    <lineage>
        <taxon>Eukaryota</taxon>
        <taxon>Amoebozoa</taxon>
        <taxon>Evosea</taxon>
        <taxon>Archamoebae</taxon>
        <taxon>Mastigamoebida</taxon>
        <taxon>Entamoebidae</taxon>
        <taxon>Entamoeba</taxon>
    </lineage>
</organism>
<keyword evidence="4 9" id="KW-0812">Transmembrane</keyword>
<feature type="transmembrane region" description="Helical" evidence="9">
    <location>
        <begin position="6"/>
        <end position="28"/>
    </location>
</feature>
<dbReference type="InterPro" id="IPR045033">
    <property type="entry name" value="PILS1/3/4/5/7"/>
</dbReference>
<name>A0A0A1U2U2_ENTIV</name>
<dbReference type="RefSeq" id="XP_004255143.1">
    <property type="nucleotide sequence ID" value="XM_004255095.1"/>
</dbReference>
<keyword evidence="11" id="KW-1185">Reference proteome</keyword>
<dbReference type="PANTHER" id="PTHR31651">
    <property type="match status" value="1"/>
</dbReference>
<accession>A0A0A1U2U2</accession>
<dbReference type="PANTHER" id="PTHR31651:SF33">
    <property type="entry name" value="PROTEIN PIN-LIKES 1"/>
    <property type="match status" value="1"/>
</dbReference>
<evidence type="ECO:0000256" key="3">
    <source>
        <dbReference type="ARBA" id="ARBA00022448"/>
    </source>
</evidence>
<feature type="transmembrane region" description="Helical" evidence="9">
    <location>
        <begin position="357"/>
        <end position="376"/>
    </location>
</feature>
<feature type="transmembrane region" description="Helical" evidence="9">
    <location>
        <begin position="40"/>
        <end position="59"/>
    </location>
</feature>
<sequence length="485" mass="54250">MELLSIFVSTFNSIFKLAFVVFAGYIATRTAGFSSDARKVFSTVIFQFLIPALVLSQTATSVDRINTLIDWWYLPLCAIMINVINFSCTYAISRIFRLEQNVRRVFVYSVAFGNMMYIPLALVDSMTSESSIFGENANERGGAYICTFILMSTLIYWVFGYSYIQKNQSDDENVLDSMKTDEKGVEMKSEMTRIVISGDPTPLLVTTNISNSANSTTSFDISSEDDVDQKRVEEEPLISQKDEQKEMKLPTKNVCVVNEKPTPNSSISTQPTKDLNEKEKMISINNLKKVLKFVTIPFLWISKMYTDKVPLVVRRGINNLCTPPTLATLFGIVLVVLYPVRDFIFVNGPISIVGRSIKYLGGAAVVCALFVLGGNLSSGPKAGNIKWYVIVIGLFVRMVIVPALCIGINFGMWYFKMIPSDPLFFFVVCVESMTPPALNSTIVMNIVYPKGNSECSSLLFWAYLFSTITLSLWMVVTLSLITFMA</sequence>
<evidence type="ECO:0000313" key="11">
    <source>
        <dbReference type="Proteomes" id="UP000014680"/>
    </source>
</evidence>
<keyword evidence="3" id="KW-0813">Transport</keyword>
<evidence type="ECO:0000256" key="9">
    <source>
        <dbReference type="SAM" id="Phobius"/>
    </source>
</evidence>
<dbReference type="VEuPathDB" id="AmoebaDB:EIN_228350"/>
<evidence type="ECO:0000256" key="4">
    <source>
        <dbReference type="ARBA" id="ARBA00022692"/>
    </source>
</evidence>
<comment type="similarity">
    <text evidence="8">Belongs to the auxin efflux carrier (TC 2.A.69.2) family.</text>
</comment>
<dbReference type="GO" id="GO:0055085">
    <property type="term" value="P:transmembrane transport"/>
    <property type="evidence" value="ECO:0007669"/>
    <property type="project" value="InterPro"/>
</dbReference>
<evidence type="ECO:0008006" key="12">
    <source>
        <dbReference type="Google" id="ProtNLM"/>
    </source>
</evidence>
<dbReference type="OrthoDB" id="29653at2759"/>
<comment type="function">
    <text evidence="7">Involved in cellular auxin homeostasis by regulating auxin metabolism. Regulates intracellular auxin accumulation at the endoplasmic reticulum and thus auxin availability for nuclear auxin signaling.</text>
</comment>